<dbReference type="SUPFAM" id="SSF101148">
    <property type="entry name" value="Plant invertase/pectin methylesterase inhibitor"/>
    <property type="match status" value="1"/>
</dbReference>
<proteinExistence type="predicted"/>
<gene>
    <name evidence="2" type="ORF">RIF29_39081</name>
</gene>
<dbReference type="AlphaFoldDB" id="A0AAN9HQC5"/>
<keyword evidence="3" id="KW-1185">Reference proteome</keyword>
<evidence type="ECO:0000313" key="2">
    <source>
        <dbReference type="EMBL" id="KAK7244262.1"/>
    </source>
</evidence>
<accession>A0AAN9HQC5</accession>
<name>A0AAN9HQC5_CROPI</name>
<feature type="compositionally biased region" description="Acidic residues" evidence="1">
    <location>
        <begin position="1"/>
        <end position="11"/>
    </location>
</feature>
<protein>
    <submittedName>
        <fullName evidence="2">Uncharacterized protein</fullName>
    </submittedName>
</protein>
<reference evidence="2 3" key="1">
    <citation type="submission" date="2024-01" db="EMBL/GenBank/DDBJ databases">
        <title>The genomes of 5 underutilized Papilionoideae crops provide insights into root nodulation and disease resistanc.</title>
        <authorList>
            <person name="Yuan L."/>
        </authorList>
    </citation>
    <scope>NUCLEOTIDE SEQUENCE [LARGE SCALE GENOMIC DNA]</scope>
    <source>
        <strain evidence="2">ZHUSHIDOU_FW_LH</strain>
        <tissue evidence="2">Leaf</tissue>
    </source>
</reference>
<organism evidence="2 3">
    <name type="scientific">Crotalaria pallida</name>
    <name type="common">Smooth rattlebox</name>
    <name type="synonym">Crotalaria striata</name>
    <dbReference type="NCBI Taxonomy" id="3830"/>
    <lineage>
        <taxon>Eukaryota</taxon>
        <taxon>Viridiplantae</taxon>
        <taxon>Streptophyta</taxon>
        <taxon>Embryophyta</taxon>
        <taxon>Tracheophyta</taxon>
        <taxon>Spermatophyta</taxon>
        <taxon>Magnoliopsida</taxon>
        <taxon>eudicotyledons</taxon>
        <taxon>Gunneridae</taxon>
        <taxon>Pentapetalae</taxon>
        <taxon>rosids</taxon>
        <taxon>fabids</taxon>
        <taxon>Fabales</taxon>
        <taxon>Fabaceae</taxon>
        <taxon>Papilionoideae</taxon>
        <taxon>50 kb inversion clade</taxon>
        <taxon>genistoids sensu lato</taxon>
        <taxon>core genistoids</taxon>
        <taxon>Crotalarieae</taxon>
        <taxon>Crotalaria</taxon>
    </lineage>
</organism>
<dbReference type="InterPro" id="IPR035513">
    <property type="entry name" value="Invertase/methylesterase_inhib"/>
</dbReference>
<evidence type="ECO:0000313" key="3">
    <source>
        <dbReference type="Proteomes" id="UP001372338"/>
    </source>
</evidence>
<dbReference type="EMBL" id="JAYWIO010000008">
    <property type="protein sequence ID" value="KAK7244262.1"/>
    <property type="molecule type" value="Genomic_DNA"/>
</dbReference>
<sequence>MEVVVEEDPEESTARSRKRTRLKKSSHFSRHNSDYILIVSLSLYLDKYTYVGDALQASVQDLAIEEYDYAYMQITVAKDYPNACHNAFNDFMLPANMVFAFSFMDLPEDYACFFKI</sequence>
<feature type="region of interest" description="Disordered" evidence="1">
    <location>
        <begin position="1"/>
        <end position="21"/>
    </location>
</feature>
<dbReference type="Proteomes" id="UP001372338">
    <property type="component" value="Unassembled WGS sequence"/>
</dbReference>
<comment type="caution">
    <text evidence="2">The sequence shown here is derived from an EMBL/GenBank/DDBJ whole genome shotgun (WGS) entry which is preliminary data.</text>
</comment>
<evidence type="ECO:0000256" key="1">
    <source>
        <dbReference type="SAM" id="MobiDB-lite"/>
    </source>
</evidence>